<organism evidence="1 2">
    <name type="scientific">Paratrimastix pyriformis</name>
    <dbReference type="NCBI Taxonomy" id="342808"/>
    <lineage>
        <taxon>Eukaryota</taxon>
        <taxon>Metamonada</taxon>
        <taxon>Preaxostyla</taxon>
        <taxon>Paratrimastigidae</taxon>
        <taxon>Paratrimastix</taxon>
    </lineage>
</organism>
<comment type="caution">
    <text evidence="1">The sequence shown here is derived from an EMBL/GenBank/DDBJ whole genome shotgun (WGS) entry which is preliminary data.</text>
</comment>
<gene>
    <name evidence="1" type="ORF">PAPYR_9119</name>
</gene>
<keyword evidence="2" id="KW-1185">Reference proteome</keyword>
<accession>A0ABQ8UEM9</accession>
<name>A0ABQ8UEM9_9EUKA</name>
<reference evidence="1" key="1">
    <citation type="journal article" date="2022" name="bioRxiv">
        <title>Genomics of Preaxostyla Flagellates Illuminates Evolutionary Transitions and the Path Towards Mitochondrial Loss.</title>
        <authorList>
            <person name="Novak L.V.F."/>
            <person name="Treitli S.C."/>
            <person name="Pyrih J."/>
            <person name="Halakuc P."/>
            <person name="Pipaliya S.V."/>
            <person name="Vacek V."/>
            <person name="Brzon O."/>
            <person name="Soukal P."/>
            <person name="Eme L."/>
            <person name="Dacks J.B."/>
            <person name="Karnkowska A."/>
            <person name="Elias M."/>
            <person name="Hampl V."/>
        </authorList>
    </citation>
    <scope>NUCLEOTIDE SEQUENCE</scope>
    <source>
        <strain evidence="1">RCP-MX</strain>
    </source>
</reference>
<dbReference type="EMBL" id="JAPMOS010000091">
    <property type="protein sequence ID" value="KAJ4455825.1"/>
    <property type="molecule type" value="Genomic_DNA"/>
</dbReference>
<protein>
    <submittedName>
        <fullName evidence="1">Uncharacterized protein</fullName>
    </submittedName>
</protein>
<dbReference type="Proteomes" id="UP001141327">
    <property type="component" value="Unassembled WGS sequence"/>
</dbReference>
<proteinExistence type="predicted"/>
<evidence type="ECO:0000313" key="2">
    <source>
        <dbReference type="Proteomes" id="UP001141327"/>
    </source>
</evidence>
<sequence>MGRFAEPPSGRGWLAARDLPANMKMGWLREGQKLKLDHRGIFRGNCGFRTACIPSTLDPRPERRDI</sequence>
<evidence type="ECO:0000313" key="1">
    <source>
        <dbReference type="EMBL" id="KAJ4455825.1"/>
    </source>
</evidence>